<evidence type="ECO:0000256" key="2">
    <source>
        <dbReference type="SAM" id="SignalP"/>
    </source>
</evidence>
<dbReference type="AlphaFoldDB" id="E3HCU5"/>
<evidence type="ECO:0000313" key="4">
    <source>
        <dbReference type="Proteomes" id="UP000006875"/>
    </source>
</evidence>
<accession>E3HCU5</accession>
<gene>
    <name evidence="3" type="ordered locus">Ilyop_2735</name>
</gene>
<dbReference type="EMBL" id="CP002282">
    <property type="protein sequence ID" value="ADO84490.1"/>
    <property type="molecule type" value="Genomic_DNA"/>
</dbReference>
<keyword evidence="3" id="KW-0614">Plasmid</keyword>
<sequence>MKKMLIVLMLLGCFSFSQARPFEHVHFSKDPLLIPFAAAVTIFGLVTLNNQNDYREFENGIKETVFLIDEADNIEELTRIKATHSKYFTESVESLYHDKKRSLESTKYISENLNKEEELTIFLIHDAESIEELEIIKEKRLKYFSEDVQDEYFSKKKFILKN</sequence>
<protein>
    <submittedName>
        <fullName evidence="3">Uncharacterized protein</fullName>
    </submittedName>
</protein>
<feature type="chain" id="PRO_5003171215" evidence="2">
    <location>
        <begin position="20"/>
        <end position="162"/>
    </location>
</feature>
<feature type="signal peptide" evidence="2">
    <location>
        <begin position="1"/>
        <end position="19"/>
    </location>
</feature>
<evidence type="ECO:0000256" key="1">
    <source>
        <dbReference type="SAM" id="Phobius"/>
    </source>
</evidence>
<name>E3HCU5_ILYPC</name>
<keyword evidence="1" id="KW-0472">Membrane</keyword>
<keyword evidence="1" id="KW-0812">Transmembrane</keyword>
<geneLocation type="plasmid" evidence="3 4">
    <name>pILYOP01</name>
</geneLocation>
<keyword evidence="4" id="KW-1185">Reference proteome</keyword>
<dbReference type="RefSeq" id="WP_013389143.1">
    <property type="nucleotide sequence ID" value="NC_014633.1"/>
</dbReference>
<dbReference type="Proteomes" id="UP000006875">
    <property type="component" value="Plasmid pILYOP01"/>
</dbReference>
<proteinExistence type="predicted"/>
<organism evidence="3 4">
    <name type="scientific">Ilyobacter polytropus (strain ATCC 51220 / DSM 2926 / LMG 16218 / CuHBu1)</name>
    <dbReference type="NCBI Taxonomy" id="572544"/>
    <lineage>
        <taxon>Bacteria</taxon>
        <taxon>Fusobacteriati</taxon>
        <taxon>Fusobacteriota</taxon>
        <taxon>Fusobacteriia</taxon>
        <taxon>Fusobacteriales</taxon>
        <taxon>Fusobacteriaceae</taxon>
        <taxon>Ilyobacter</taxon>
    </lineage>
</organism>
<evidence type="ECO:0000313" key="3">
    <source>
        <dbReference type="EMBL" id="ADO84490.1"/>
    </source>
</evidence>
<dbReference type="HOGENOM" id="CLU_1633172_0_0_0"/>
<reference evidence="3 4" key="1">
    <citation type="journal article" date="2010" name="Stand. Genomic Sci.">
        <title>Complete genome sequence of Ilyobacter polytropus type strain (CuHbu1).</title>
        <authorList>
            <person name="Sikorski J."/>
            <person name="Chertkov O."/>
            <person name="Lapidus A."/>
            <person name="Nolan M."/>
            <person name="Lucas S."/>
            <person name="Del Rio T.G."/>
            <person name="Tice H."/>
            <person name="Cheng J.F."/>
            <person name="Tapia R."/>
            <person name="Han C."/>
            <person name="Goodwin L."/>
            <person name="Pitluck S."/>
            <person name="Liolios K."/>
            <person name="Ivanova N."/>
            <person name="Mavromatis K."/>
            <person name="Mikhailova N."/>
            <person name="Pati A."/>
            <person name="Chen A."/>
            <person name="Palaniappan K."/>
            <person name="Land M."/>
            <person name="Hauser L."/>
            <person name="Chang Y.J."/>
            <person name="Jeffries C.D."/>
            <person name="Brambilla E."/>
            <person name="Yasawong M."/>
            <person name="Rohde M."/>
            <person name="Pukall R."/>
            <person name="Spring S."/>
            <person name="Goker M."/>
            <person name="Woyke T."/>
            <person name="Bristow J."/>
            <person name="Eisen J.A."/>
            <person name="Markowitz V."/>
            <person name="Hugenholtz P."/>
            <person name="Kyrpides N.C."/>
            <person name="Klenk H.P."/>
        </authorList>
    </citation>
    <scope>NUCLEOTIDE SEQUENCE [LARGE SCALE GENOMIC DNA]</scope>
    <source>
        <strain evidence="4">ATCC 51220 / DSM 2926 / LMG 16218 / CuHBu1</strain>
        <plasmid evidence="4">pILYOP01</plasmid>
    </source>
</reference>
<keyword evidence="1" id="KW-1133">Transmembrane helix</keyword>
<dbReference type="KEGG" id="ipo:Ilyop_2735"/>
<keyword evidence="2" id="KW-0732">Signal</keyword>
<feature type="transmembrane region" description="Helical" evidence="1">
    <location>
        <begin position="31"/>
        <end position="48"/>
    </location>
</feature>